<sequence length="108" mass="12520">MSEKERSDGKTILDIFIVMRNKTTIETETLEFRTLIQGTWTLAMPRAYNIDGASVSNLFCSSLLLTHTLPPRKRRRNTPLFTFHSCPSFPFRLLLQEVWVRGFKAEVV</sequence>
<accession>A0AAN9FN84</accession>
<gene>
    <name evidence="1" type="ORF">RJT34_24431</name>
</gene>
<dbReference type="Proteomes" id="UP001359559">
    <property type="component" value="Unassembled WGS sequence"/>
</dbReference>
<organism evidence="1 2">
    <name type="scientific">Clitoria ternatea</name>
    <name type="common">Butterfly pea</name>
    <dbReference type="NCBI Taxonomy" id="43366"/>
    <lineage>
        <taxon>Eukaryota</taxon>
        <taxon>Viridiplantae</taxon>
        <taxon>Streptophyta</taxon>
        <taxon>Embryophyta</taxon>
        <taxon>Tracheophyta</taxon>
        <taxon>Spermatophyta</taxon>
        <taxon>Magnoliopsida</taxon>
        <taxon>eudicotyledons</taxon>
        <taxon>Gunneridae</taxon>
        <taxon>Pentapetalae</taxon>
        <taxon>rosids</taxon>
        <taxon>fabids</taxon>
        <taxon>Fabales</taxon>
        <taxon>Fabaceae</taxon>
        <taxon>Papilionoideae</taxon>
        <taxon>50 kb inversion clade</taxon>
        <taxon>NPAAA clade</taxon>
        <taxon>indigoferoid/millettioid clade</taxon>
        <taxon>Phaseoleae</taxon>
        <taxon>Clitoria</taxon>
    </lineage>
</organism>
<dbReference type="EMBL" id="JAYKXN010000006">
    <property type="protein sequence ID" value="KAK7279380.1"/>
    <property type="molecule type" value="Genomic_DNA"/>
</dbReference>
<reference evidence="1 2" key="1">
    <citation type="submission" date="2024-01" db="EMBL/GenBank/DDBJ databases">
        <title>The genomes of 5 underutilized Papilionoideae crops provide insights into root nodulation and disease resistance.</title>
        <authorList>
            <person name="Yuan L."/>
        </authorList>
    </citation>
    <scope>NUCLEOTIDE SEQUENCE [LARGE SCALE GENOMIC DNA]</scope>
    <source>
        <strain evidence="1">LY-2023</strain>
        <tissue evidence="1">Leaf</tissue>
    </source>
</reference>
<dbReference type="AlphaFoldDB" id="A0AAN9FN84"/>
<protein>
    <submittedName>
        <fullName evidence="1">Uncharacterized protein</fullName>
    </submittedName>
</protein>
<name>A0AAN9FN84_CLITE</name>
<proteinExistence type="predicted"/>
<evidence type="ECO:0000313" key="1">
    <source>
        <dbReference type="EMBL" id="KAK7279380.1"/>
    </source>
</evidence>
<comment type="caution">
    <text evidence="1">The sequence shown here is derived from an EMBL/GenBank/DDBJ whole genome shotgun (WGS) entry which is preliminary data.</text>
</comment>
<keyword evidence="2" id="KW-1185">Reference proteome</keyword>
<evidence type="ECO:0000313" key="2">
    <source>
        <dbReference type="Proteomes" id="UP001359559"/>
    </source>
</evidence>